<reference evidence="3 4" key="1">
    <citation type="journal article" date="2019" name="PLoS Genet.">
        <title>Convergent evolution of linked mating-type loci in basidiomycete fungi.</title>
        <authorList>
            <person name="Sun S."/>
            <person name="Coelho M.A."/>
            <person name="Heitman J."/>
            <person name="Nowrousian M."/>
        </authorList>
    </citation>
    <scope>NUCLEOTIDE SEQUENCE [LARGE SCALE GENOMIC DNA]</scope>
    <source>
        <strain evidence="3 4">CBS 4282</strain>
    </source>
</reference>
<feature type="region of interest" description="Disordered" evidence="1">
    <location>
        <begin position="188"/>
        <end position="242"/>
    </location>
</feature>
<keyword evidence="4" id="KW-1185">Reference proteome</keyword>
<proteinExistence type="predicted"/>
<evidence type="ECO:0000259" key="2">
    <source>
        <dbReference type="PROSITE" id="PS50076"/>
    </source>
</evidence>
<dbReference type="InterPro" id="IPR001623">
    <property type="entry name" value="DnaJ_domain"/>
</dbReference>
<dbReference type="Gene3D" id="1.10.287.110">
    <property type="entry name" value="DnaJ domain"/>
    <property type="match status" value="1"/>
</dbReference>
<dbReference type="SMART" id="SM00271">
    <property type="entry name" value="DnaJ"/>
    <property type="match status" value="1"/>
</dbReference>
<dbReference type="GO" id="GO:0005634">
    <property type="term" value="C:nucleus"/>
    <property type="evidence" value="ECO:0007669"/>
    <property type="project" value="TreeGrafter"/>
</dbReference>
<dbReference type="AlphaFoldDB" id="A0A7D8V150"/>
<feature type="region of interest" description="Disordered" evidence="1">
    <location>
        <begin position="269"/>
        <end position="304"/>
    </location>
</feature>
<dbReference type="PRINTS" id="PR00625">
    <property type="entry name" value="JDOMAIN"/>
</dbReference>
<feature type="domain" description="J" evidence="2">
    <location>
        <begin position="22"/>
        <end position="92"/>
    </location>
</feature>
<dbReference type="EMBL" id="QKWK01000007">
    <property type="protein sequence ID" value="TXT08876.1"/>
    <property type="molecule type" value="Genomic_DNA"/>
</dbReference>
<feature type="compositionally biased region" description="Basic and acidic residues" evidence="1">
    <location>
        <begin position="269"/>
        <end position="279"/>
    </location>
</feature>
<dbReference type="PANTHER" id="PTHR44144:SF1">
    <property type="entry name" value="DNAJ HOMOLOG SUBFAMILY C MEMBER 9"/>
    <property type="match status" value="1"/>
</dbReference>
<dbReference type="PANTHER" id="PTHR44144">
    <property type="entry name" value="DNAJ HOMOLOG SUBFAMILY C MEMBER 9"/>
    <property type="match status" value="1"/>
</dbReference>
<comment type="caution">
    <text evidence="3">The sequence shown here is derived from an EMBL/GenBank/DDBJ whole genome shotgun (WGS) entry which is preliminary data.</text>
</comment>
<dbReference type="PROSITE" id="PS00636">
    <property type="entry name" value="DNAJ_1"/>
    <property type="match status" value="1"/>
</dbReference>
<dbReference type="GO" id="GO:0005737">
    <property type="term" value="C:cytoplasm"/>
    <property type="evidence" value="ECO:0007669"/>
    <property type="project" value="TreeGrafter"/>
</dbReference>
<sequence>MDDAADPILTFFSAEEAAIDDILYTTLGVKRESAADEIRKAYRKAALLCHPDKHSHKSEEERGVASVKFQRIGFSWAVLSDEKRRKRYDATGRTDELKFDDAEGAGWDAYFDDLFERVDRKMLDDDKAKYQGSEDELEDLRDAYIKGKGNFVTIMSHIPHSAWADEARFIVAIEAEIKAGNLERTAKWTATSTDERASANRRKSEEKSAAAAEKRAKELGVHDEFYGSGKKGKRNGEKKEPAAAETGLAALIRARQGARTVSIQSLEAKYRQIEEDAKARSSKKRKGKAVEDPPDLDDEAFAALQAKMFGDKAKSAGGPKDKKRKAK</sequence>
<dbReference type="InterPro" id="IPR018253">
    <property type="entry name" value="DnaJ_domain_CS"/>
</dbReference>
<evidence type="ECO:0000313" key="4">
    <source>
        <dbReference type="Proteomes" id="UP000473826"/>
    </source>
</evidence>
<dbReference type="InterPro" id="IPR036869">
    <property type="entry name" value="J_dom_sf"/>
</dbReference>
<evidence type="ECO:0000256" key="1">
    <source>
        <dbReference type="SAM" id="MobiDB-lite"/>
    </source>
</evidence>
<dbReference type="PROSITE" id="PS50076">
    <property type="entry name" value="DNAJ_2"/>
    <property type="match status" value="1"/>
</dbReference>
<organism evidence="3 4">
    <name type="scientific">Vanrija humicola</name>
    <name type="common">Yeast</name>
    <name type="synonym">Cryptococcus humicola</name>
    <dbReference type="NCBI Taxonomy" id="5417"/>
    <lineage>
        <taxon>Eukaryota</taxon>
        <taxon>Fungi</taxon>
        <taxon>Dikarya</taxon>
        <taxon>Basidiomycota</taxon>
        <taxon>Agaricomycotina</taxon>
        <taxon>Tremellomycetes</taxon>
        <taxon>Trichosporonales</taxon>
        <taxon>Trichosporonaceae</taxon>
        <taxon>Vanrija</taxon>
    </lineage>
</organism>
<accession>A0A7D8V150</accession>
<dbReference type="Pfam" id="PF00226">
    <property type="entry name" value="DnaJ"/>
    <property type="match status" value="1"/>
</dbReference>
<dbReference type="OrthoDB" id="110024at2759"/>
<dbReference type="CDD" id="cd06257">
    <property type="entry name" value="DnaJ"/>
    <property type="match status" value="1"/>
</dbReference>
<gene>
    <name evidence="3" type="ORF">VHUM_03004</name>
</gene>
<dbReference type="InterPro" id="IPR052594">
    <property type="entry name" value="J_domain-containing_protein"/>
</dbReference>
<dbReference type="SUPFAM" id="SSF46565">
    <property type="entry name" value="Chaperone J-domain"/>
    <property type="match status" value="1"/>
</dbReference>
<dbReference type="Proteomes" id="UP000473826">
    <property type="component" value="Unassembled WGS sequence"/>
</dbReference>
<dbReference type="InterPro" id="IPR056453">
    <property type="entry name" value="HTH_DNAJC9"/>
</dbReference>
<dbReference type="GO" id="GO:0031072">
    <property type="term" value="F:heat shock protein binding"/>
    <property type="evidence" value="ECO:0007669"/>
    <property type="project" value="TreeGrafter"/>
</dbReference>
<dbReference type="Pfam" id="PF23302">
    <property type="entry name" value="HTH_DNAJC9"/>
    <property type="match status" value="1"/>
</dbReference>
<evidence type="ECO:0000313" key="3">
    <source>
        <dbReference type="EMBL" id="TXT08876.1"/>
    </source>
</evidence>
<feature type="compositionally biased region" description="Basic and acidic residues" evidence="1">
    <location>
        <begin position="193"/>
        <end position="225"/>
    </location>
</feature>
<name>A0A7D8V150_VANHU</name>
<protein>
    <recommendedName>
        <fullName evidence="2">J domain-containing protein</fullName>
    </recommendedName>
</protein>